<dbReference type="Proteomes" id="UP001359485">
    <property type="component" value="Unassembled WGS sequence"/>
</dbReference>
<comment type="caution">
    <text evidence="1">The sequence shown here is derived from an EMBL/GenBank/DDBJ whole genome shotgun (WGS) entry which is preliminary data.</text>
</comment>
<organism evidence="1 2">
    <name type="scientific">Polyplax serrata</name>
    <name type="common">Common mouse louse</name>
    <dbReference type="NCBI Taxonomy" id="468196"/>
    <lineage>
        <taxon>Eukaryota</taxon>
        <taxon>Metazoa</taxon>
        <taxon>Ecdysozoa</taxon>
        <taxon>Arthropoda</taxon>
        <taxon>Hexapoda</taxon>
        <taxon>Insecta</taxon>
        <taxon>Pterygota</taxon>
        <taxon>Neoptera</taxon>
        <taxon>Paraneoptera</taxon>
        <taxon>Psocodea</taxon>
        <taxon>Troctomorpha</taxon>
        <taxon>Phthiraptera</taxon>
        <taxon>Anoplura</taxon>
        <taxon>Polyplacidae</taxon>
        <taxon>Polyplax</taxon>
    </lineage>
</organism>
<proteinExistence type="predicted"/>
<evidence type="ECO:0000313" key="1">
    <source>
        <dbReference type="EMBL" id="KAK6633262.1"/>
    </source>
</evidence>
<accession>A0ABR1B170</accession>
<dbReference type="EMBL" id="JAWJWF010000004">
    <property type="protein sequence ID" value="KAK6633262.1"/>
    <property type="molecule type" value="Genomic_DNA"/>
</dbReference>
<name>A0ABR1B170_POLSC</name>
<gene>
    <name evidence="1" type="ORF">RUM44_003863</name>
</gene>
<evidence type="ECO:0000313" key="2">
    <source>
        <dbReference type="Proteomes" id="UP001359485"/>
    </source>
</evidence>
<protein>
    <submittedName>
        <fullName evidence="1">Uncharacterized protein</fullName>
    </submittedName>
</protein>
<reference evidence="1 2" key="1">
    <citation type="submission" date="2023-09" db="EMBL/GenBank/DDBJ databases">
        <title>Genomes of two closely related lineages of the louse Polyplax serrata with different host specificities.</title>
        <authorList>
            <person name="Martinu J."/>
            <person name="Tarabai H."/>
            <person name="Stefka J."/>
            <person name="Hypsa V."/>
        </authorList>
    </citation>
    <scope>NUCLEOTIDE SEQUENCE [LARGE SCALE GENOMIC DNA]</scope>
    <source>
        <strain evidence="1">98ZLc_SE</strain>
    </source>
</reference>
<sequence length="439" mass="50374">MASVTNEAEPENIRCEVMQVANSAQHNNSSGNIYISSLNPHKSVDINNKEVLKRRIIQSQTPDGKAKKRKAFVKKFRKEWMDEPIFRGWLQPIPNLSEKCWCSVCNVVLLCGHSELEKHASGKKHSDLILLHQLKGNLMESRPPKAILDVINMEDSKKEENGMNSSDLTVVPTLQLPSEGSVDSHLVFHVMQDGTLVEMKVEDYEKVEEDSHDIETTPLKKVTPLSKGTVINVGNTTITKGNAAGKTMPAILRQAAKPSQVIKMTSETHASNQKVEDDKRTGILLEQYGTDTEDDDYDDDDDISDTQLMIKEMKAEAAYQEKKLIDQRRKDREIDKLGINSLGVEVKDSDEILKHIAEKELEVRLNHLQEKRRQRFNIYKLKLQEMDARVRAAELELSRREELHKLRVQHLKLLIMNQERFNQQERFDNEQYAQDENMQ</sequence>
<keyword evidence="2" id="KW-1185">Reference proteome</keyword>